<dbReference type="InterPro" id="IPR020456">
    <property type="entry name" value="Acylphosphatase"/>
</dbReference>
<dbReference type="AlphaFoldDB" id="A0A396ACY7"/>
<comment type="caution">
    <text evidence="8">The sequence shown here is derived from an EMBL/GenBank/DDBJ whole genome shotgun (WGS) entry which is preliminary data.</text>
</comment>
<dbReference type="PROSITE" id="PS51160">
    <property type="entry name" value="ACYLPHOSPHATASE_3"/>
    <property type="match status" value="1"/>
</dbReference>
<feature type="active site" evidence="5">
    <location>
        <position position="40"/>
    </location>
</feature>
<dbReference type="PRINTS" id="PR00112">
    <property type="entry name" value="ACYLPHPHTASE"/>
</dbReference>
<dbReference type="PANTHER" id="PTHR47268">
    <property type="entry name" value="ACYLPHOSPHATASE"/>
    <property type="match status" value="1"/>
</dbReference>
<dbReference type="InterPro" id="IPR036046">
    <property type="entry name" value="Acylphosphatase-like_dom_sf"/>
</dbReference>
<evidence type="ECO:0000256" key="4">
    <source>
        <dbReference type="ARBA" id="ARBA00047645"/>
    </source>
</evidence>
<feature type="domain" description="Acylphosphatase-like" evidence="7">
    <location>
        <begin position="25"/>
        <end position="109"/>
    </location>
</feature>
<proteinExistence type="inferred from homology"/>
<evidence type="ECO:0000313" key="9">
    <source>
        <dbReference type="Proteomes" id="UP000266391"/>
    </source>
</evidence>
<dbReference type="EMBL" id="QSIQ01000026">
    <property type="protein sequence ID" value="RHD00425.1"/>
    <property type="molecule type" value="Genomic_DNA"/>
</dbReference>
<evidence type="ECO:0000256" key="6">
    <source>
        <dbReference type="RuleBase" id="RU004168"/>
    </source>
</evidence>
<sequence length="109" mass="13060">MNSCTYQERQQERISMFWEKKTKIRKHIIFYGRVQGVGFRYYAVQKANQLGLTGWVKNLYDGSVEMEVEGEEPLIDELIIFLQNRTYVWIENMDAKSIPLEHDNGFYER</sequence>
<comment type="similarity">
    <text evidence="1 6">Belongs to the acylphosphatase family.</text>
</comment>
<reference evidence="8 9" key="1">
    <citation type="submission" date="2018-08" db="EMBL/GenBank/DDBJ databases">
        <title>A genome reference for cultivated species of the human gut microbiota.</title>
        <authorList>
            <person name="Zou Y."/>
            <person name="Xue W."/>
            <person name="Luo G."/>
        </authorList>
    </citation>
    <scope>NUCLEOTIDE SEQUENCE [LARGE SCALE GENOMIC DNA]</scope>
    <source>
        <strain evidence="8 9">AM32-8LB</strain>
    </source>
</reference>
<dbReference type="EC" id="3.6.1.7" evidence="2 5"/>
<accession>A0A396ACY7</accession>
<dbReference type="InterPro" id="IPR001792">
    <property type="entry name" value="Acylphosphatase-like_dom"/>
</dbReference>
<dbReference type="RefSeq" id="WP_118093485.1">
    <property type="nucleotide sequence ID" value="NZ_QSIQ01000026.1"/>
</dbReference>
<evidence type="ECO:0000256" key="2">
    <source>
        <dbReference type="ARBA" id="ARBA00012150"/>
    </source>
</evidence>
<evidence type="ECO:0000256" key="5">
    <source>
        <dbReference type="PROSITE-ProRule" id="PRU00520"/>
    </source>
</evidence>
<gene>
    <name evidence="8" type="ORF">DW813_13695</name>
</gene>
<feature type="active site" evidence="5">
    <location>
        <position position="58"/>
    </location>
</feature>
<dbReference type="Proteomes" id="UP000266391">
    <property type="component" value="Unassembled WGS sequence"/>
</dbReference>
<dbReference type="Pfam" id="PF00708">
    <property type="entry name" value="Acylphosphatase"/>
    <property type="match status" value="1"/>
</dbReference>
<dbReference type="PROSITE" id="PS00151">
    <property type="entry name" value="ACYLPHOSPHATASE_2"/>
    <property type="match status" value="1"/>
</dbReference>
<evidence type="ECO:0000259" key="7">
    <source>
        <dbReference type="PROSITE" id="PS51160"/>
    </source>
</evidence>
<dbReference type="GO" id="GO:0003998">
    <property type="term" value="F:acylphosphatase activity"/>
    <property type="evidence" value="ECO:0007669"/>
    <property type="project" value="UniProtKB-EC"/>
</dbReference>
<dbReference type="Gene3D" id="3.30.70.100">
    <property type="match status" value="1"/>
</dbReference>
<organism evidence="8 9">
    <name type="scientific">Roseburia inulinivorans</name>
    <dbReference type="NCBI Taxonomy" id="360807"/>
    <lineage>
        <taxon>Bacteria</taxon>
        <taxon>Bacillati</taxon>
        <taxon>Bacillota</taxon>
        <taxon>Clostridia</taxon>
        <taxon>Lachnospirales</taxon>
        <taxon>Lachnospiraceae</taxon>
        <taxon>Roseburia</taxon>
    </lineage>
</organism>
<evidence type="ECO:0000313" key="8">
    <source>
        <dbReference type="EMBL" id="RHD00425.1"/>
    </source>
</evidence>
<evidence type="ECO:0000256" key="1">
    <source>
        <dbReference type="ARBA" id="ARBA00005614"/>
    </source>
</evidence>
<dbReference type="PANTHER" id="PTHR47268:SF4">
    <property type="entry name" value="ACYLPHOSPHATASE"/>
    <property type="match status" value="1"/>
</dbReference>
<dbReference type="InterPro" id="IPR017968">
    <property type="entry name" value="Acylphosphatase_CS"/>
</dbReference>
<dbReference type="SUPFAM" id="SSF54975">
    <property type="entry name" value="Acylphosphatase/BLUF domain-like"/>
    <property type="match status" value="1"/>
</dbReference>
<name>A0A396ACY7_9FIRM</name>
<evidence type="ECO:0000256" key="3">
    <source>
        <dbReference type="ARBA" id="ARBA00015991"/>
    </source>
</evidence>
<protein>
    <recommendedName>
        <fullName evidence="3 5">acylphosphatase</fullName>
        <ecNumber evidence="2 5">3.6.1.7</ecNumber>
    </recommendedName>
</protein>
<keyword evidence="5" id="KW-0378">Hydrolase</keyword>
<comment type="catalytic activity">
    <reaction evidence="4 5">
        <text>an acyl phosphate + H2O = a carboxylate + phosphate + H(+)</text>
        <dbReference type="Rhea" id="RHEA:14965"/>
        <dbReference type="ChEBI" id="CHEBI:15377"/>
        <dbReference type="ChEBI" id="CHEBI:15378"/>
        <dbReference type="ChEBI" id="CHEBI:29067"/>
        <dbReference type="ChEBI" id="CHEBI:43474"/>
        <dbReference type="ChEBI" id="CHEBI:59918"/>
        <dbReference type="EC" id="3.6.1.7"/>
    </reaction>
</comment>